<name>A0A9R1UK47_LACSA</name>
<comment type="caution">
    <text evidence="1">The sequence shown here is derived from an EMBL/GenBank/DDBJ whole genome shotgun (WGS) entry which is preliminary data.</text>
</comment>
<evidence type="ECO:0008006" key="3">
    <source>
        <dbReference type="Google" id="ProtNLM"/>
    </source>
</evidence>
<evidence type="ECO:0000313" key="2">
    <source>
        <dbReference type="Proteomes" id="UP000235145"/>
    </source>
</evidence>
<proteinExistence type="predicted"/>
<reference evidence="1 2" key="1">
    <citation type="journal article" date="2017" name="Nat. Commun.">
        <title>Genome assembly with in vitro proximity ligation data and whole-genome triplication in lettuce.</title>
        <authorList>
            <person name="Reyes-Chin-Wo S."/>
            <person name="Wang Z."/>
            <person name="Yang X."/>
            <person name="Kozik A."/>
            <person name="Arikit S."/>
            <person name="Song C."/>
            <person name="Xia L."/>
            <person name="Froenicke L."/>
            <person name="Lavelle D.O."/>
            <person name="Truco M.J."/>
            <person name="Xia R."/>
            <person name="Zhu S."/>
            <person name="Xu C."/>
            <person name="Xu H."/>
            <person name="Xu X."/>
            <person name="Cox K."/>
            <person name="Korf I."/>
            <person name="Meyers B.C."/>
            <person name="Michelmore R.W."/>
        </authorList>
    </citation>
    <scope>NUCLEOTIDE SEQUENCE [LARGE SCALE GENOMIC DNA]</scope>
    <source>
        <strain evidence="2">cv. Salinas</strain>
        <tissue evidence="1">Seedlings</tissue>
    </source>
</reference>
<sequence length="180" mass="21110">MVPWRKEEEEKLSKVWVLTSQYLTEWDSQTFNCLWEKVGSALYALMGSESGNPDQISSKLRDLRLKRTEFGRIYNNLKNLQKSKSNDFDKTTLTHEVFPYVKSWLKVKDAPKWKELTEGISQISSNSNRSINYDVTSQQSDGRTHTDINDDLIDLEEDQHFRRSVGRNKEKKNRSVGFRI</sequence>
<protein>
    <recommendedName>
        <fullName evidence="3">No apical meristem-associated C-terminal domain-containing protein</fullName>
    </recommendedName>
</protein>
<gene>
    <name evidence="1" type="ORF">LSAT_V11C900497270</name>
</gene>
<organism evidence="1 2">
    <name type="scientific">Lactuca sativa</name>
    <name type="common">Garden lettuce</name>
    <dbReference type="NCBI Taxonomy" id="4236"/>
    <lineage>
        <taxon>Eukaryota</taxon>
        <taxon>Viridiplantae</taxon>
        <taxon>Streptophyta</taxon>
        <taxon>Embryophyta</taxon>
        <taxon>Tracheophyta</taxon>
        <taxon>Spermatophyta</taxon>
        <taxon>Magnoliopsida</taxon>
        <taxon>eudicotyledons</taxon>
        <taxon>Gunneridae</taxon>
        <taxon>Pentapetalae</taxon>
        <taxon>asterids</taxon>
        <taxon>campanulids</taxon>
        <taxon>Asterales</taxon>
        <taxon>Asteraceae</taxon>
        <taxon>Cichorioideae</taxon>
        <taxon>Cichorieae</taxon>
        <taxon>Lactucinae</taxon>
        <taxon>Lactuca</taxon>
    </lineage>
</organism>
<dbReference type="Proteomes" id="UP000235145">
    <property type="component" value="Unassembled WGS sequence"/>
</dbReference>
<dbReference type="AlphaFoldDB" id="A0A9R1UK47"/>
<keyword evidence="2" id="KW-1185">Reference proteome</keyword>
<accession>A0A9R1UK47</accession>
<evidence type="ECO:0000313" key="1">
    <source>
        <dbReference type="EMBL" id="KAJ0188366.1"/>
    </source>
</evidence>
<dbReference type="PANTHER" id="PTHR45023:SF14">
    <property type="entry name" value="GLUTATHIONE TRANSFERASE"/>
    <property type="match status" value="1"/>
</dbReference>
<dbReference type="PANTHER" id="PTHR45023">
    <property type="match status" value="1"/>
</dbReference>
<dbReference type="EMBL" id="NBSK02000009">
    <property type="protein sequence ID" value="KAJ0188366.1"/>
    <property type="molecule type" value="Genomic_DNA"/>
</dbReference>